<feature type="region of interest" description="Disordered" evidence="1">
    <location>
        <begin position="250"/>
        <end position="285"/>
    </location>
</feature>
<dbReference type="Gene3D" id="1.10.30.50">
    <property type="match status" value="1"/>
</dbReference>
<name>A0ABW2ZRH1_9MICO</name>
<gene>
    <name evidence="3" type="ORF">ACFQZV_07945</name>
</gene>
<evidence type="ECO:0000313" key="4">
    <source>
        <dbReference type="Proteomes" id="UP001597042"/>
    </source>
</evidence>
<dbReference type="InterPro" id="IPR003615">
    <property type="entry name" value="HNH_nuc"/>
</dbReference>
<dbReference type="CDD" id="cd00085">
    <property type="entry name" value="HNHc"/>
    <property type="match status" value="1"/>
</dbReference>
<dbReference type="EMBL" id="JBHTIM010000001">
    <property type="protein sequence ID" value="MFD0781232.1"/>
    <property type="molecule type" value="Genomic_DNA"/>
</dbReference>
<feature type="domain" description="HNH nuclease" evidence="2">
    <location>
        <begin position="373"/>
        <end position="425"/>
    </location>
</feature>
<comment type="caution">
    <text evidence="3">The sequence shown here is derived from an EMBL/GenBank/DDBJ whole genome shotgun (WGS) entry which is preliminary data.</text>
</comment>
<evidence type="ECO:0000259" key="2">
    <source>
        <dbReference type="SMART" id="SM00507"/>
    </source>
</evidence>
<protein>
    <submittedName>
        <fullName evidence="3">DUF222 domain-containing protein</fullName>
    </submittedName>
</protein>
<evidence type="ECO:0000256" key="1">
    <source>
        <dbReference type="SAM" id="MobiDB-lite"/>
    </source>
</evidence>
<dbReference type="Proteomes" id="UP001597042">
    <property type="component" value="Unassembled WGS sequence"/>
</dbReference>
<organism evidence="3 4">
    <name type="scientific">Microbacterium koreense</name>
    <dbReference type="NCBI Taxonomy" id="323761"/>
    <lineage>
        <taxon>Bacteria</taxon>
        <taxon>Bacillati</taxon>
        <taxon>Actinomycetota</taxon>
        <taxon>Actinomycetes</taxon>
        <taxon>Micrococcales</taxon>
        <taxon>Microbacteriaceae</taxon>
        <taxon>Microbacterium</taxon>
    </lineage>
</organism>
<dbReference type="Pfam" id="PF02720">
    <property type="entry name" value="DUF222"/>
    <property type="match status" value="1"/>
</dbReference>
<dbReference type="InterPro" id="IPR003870">
    <property type="entry name" value="DUF222"/>
</dbReference>
<evidence type="ECO:0000313" key="3">
    <source>
        <dbReference type="EMBL" id="MFD0781232.1"/>
    </source>
</evidence>
<keyword evidence="4" id="KW-1185">Reference proteome</keyword>
<feature type="compositionally biased region" description="Basic and acidic residues" evidence="1">
    <location>
        <begin position="276"/>
        <end position="285"/>
    </location>
</feature>
<dbReference type="SMART" id="SM00507">
    <property type="entry name" value="HNHc"/>
    <property type="match status" value="1"/>
</dbReference>
<accession>A0ABW2ZRH1</accession>
<dbReference type="RefSeq" id="WP_378749981.1">
    <property type="nucleotide sequence ID" value="NZ_JBHSSV010000002.1"/>
</dbReference>
<proteinExistence type="predicted"/>
<reference evidence="4" key="1">
    <citation type="journal article" date="2019" name="Int. J. Syst. Evol. Microbiol.">
        <title>The Global Catalogue of Microorganisms (GCM) 10K type strain sequencing project: providing services to taxonomists for standard genome sequencing and annotation.</title>
        <authorList>
            <consortium name="The Broad Institute Genomics Platform"/>
            <consortium name="The Broad Institute Genome Sequencing Center for Infectious Disease"/>
            <person name="Wu L."/>
            <person name="Ma J."/>
        </authorList>
    </citation>
    <scope>NUCLEOTIDE SEQUENCE [LARGE SCALE GENOMIC DNA]</scope>
    <source>
        <strain evidence="4">CCUG 50754</strain>
    </source>
</reference>
<sequence>MKPLLEHLDDLASLVDSARAGSEVSTLPDAELVEALTAVGRLQRRVEALLIDAVDEVAARSATPFVGDRLTSRFGCHDVNELVQRTTLVAPQTASRVTRAARAVCGERALVSGEALEPLFPAVRAALDAGAVGVDGVLAATTEILTAGRRVGRDERLFADQALADVALGCGPDAAPPVCADLLRVQAHAWATAIDQDGAEPKEALQAHKRGVTLGTPGLHGVPVRGMLLPEVAAQFQQICDALLSPRAGVRFDTPEHDDDQGASDSDAPTSGPADTRTRAQKQHDALATALGVAAASRQLPTVGGAAPTLVVSVREEDLSRDSGHAYVDALGVPVSLGAARHVACRGVTQRISLDDAGRIRRLGTEERVFNKHQRRAIALRDGGCLIPGCSVPAAWCEIHHVDEHARGGATHTDNGVLLCWFHHRFLDTHGWSIRMDQGVPLVKAPRWYDPGRGWRAVTRSPTRLRSRVLRT</sequence>